<evidence type="ECO:0000256" key="6">
    <source>
        <dbReference type="PIRSR" id="PIRSR601461-1"/>
    </source>
</evidence>
<proteinExistence type="inferred from homology"/>
<dbReference type="InterPro" id="IPR033121">
    <property type="entry name" value="PEPTIDASE_A1"/>
</dbReference>
<dbReference type="SUPFAM" id="SSF50630">
    <property type="entry name" value="Acid proteases"/>
    <property type="match status" value="1"/>
</dbReference>
<name>A0AAE0IVQ4_9PEZI</name>
<dbReference type="AlphaFoldDB" id="A0AAE0IVQ4"/>
<dbReference type="PRINTS" id="PR00792">
    <property type="entry name" value="PEPSIN"/>
</dbReference>
<feature type="signal peptide" evidence="9">
    <location>
        <begin position="1"/>
        <end position="18"/>
    </location>
</feature>
<keyword evidence="4" id="KW-0064">Aspartyl protease</keyword>
<evidence type="ECO:0000256" key="1">
    <source>
        <dbReference type="ARBA" id="ARBA00007447"/>
    </source>
</evidence>
<evidence type="ECO:0000313" key="11">
    <source>
        <dbReference type="EMBL" id="KAK3331431.1"/>
    </source>
</evidence>
<dbReference type="GO" id="GO:0004190">
    <property type="term" value="F:aspartic-type endopeptidase activity"/>
    <property type="evidence" value="ECO:0007669"/>
    <property type="project" value="UniProtKB-KW"/>
</dbReference>
<dbReference type="EMBL" id="JAUEDM010000001">
    <property type="protein sequence ID" value="KAK3331431.1"/>
    <property type="molecule type" value="Genomic_DNA"/>
</dbReference>
<keyword evidence="7" id="KW-1015">Disulfide bond</keyword>
<feature type="active site" evidence="6">
    <location>
        <position position="88"/>
    </location>
</feature>
<reference evidence="11" key="2">
    <citation type="submission" date="2023-06" db="EMBL/GenBank/DDBJ databases">
        <authorList>
            <consortium name="Lawrence Berkeley National Laboratory"/>
            <person name="Haridas S."/>
            <person name="Hensen N."/>
            <person name="Bonometti L."/>
            <person name="Westerberg I."/>
            <person name="Brannstrom I.O."/>
            <person name="Guillou S."/>
            <person name="Cros-Aarteil S."/>
            <person name="Calhoun S."/>
            <person name="Kuo A."/>
            <person name="Mondo S."/>
            <person name="Pangilinan J."/>
            <person name="Riley R."/>
            <person name="Labutti K."/>
            <person name="Andreopoulos B."/>
            <person name="Lipzen A."/>
            <person name="Chen C."/>
            <person name="Yanf M."/>
            <person name="Daum C."/>
            <person name="Ng V."/>
            <person name="Clum A."/>
            <person name="Steindorff A."/>
            <person name="Ohm R."/>
            <person name="Martin F."/>
            <person name="Silar P."/>
            <person name="Natvig D."/>
            <person name="Lalanne C."/>
            <person name="Gautier V."/>
            <person name="Ament-Velasquez S.L."/>
            <person name="Kruys A."/>
            <person name="Hutchinson M.I."/>
            <person name="Powell A.J."/>
            <person name="Barry K."/>
            <person name="Miller A.N."/>
            <person name="Grigoriev I.V."/>
            <person name="Debuchy R."/>
            <person name="Gladieux P."/>
            <person name="Thoren M.H."/>
            <person name="Johannesson H."/>
        </authorList>
    </citation>
    <scope>NUCLEOTIDE SEQUENCE</scope>
    <source>
        <strain evidence="11">CBS 118394</strain>
    </source>
</reference>
<evidence type="ECO:0000256" key="3">
    <source>
        <dbReference type="ARBA" id="ARBA00022729"/>
    </source>
</evidence>
<dbReference type="Proteomes" id="UP001283341">
    <property type="component" value="Unassembled WGS sequence"/>
</dbReference>
<evidence type="ECO:0000256" key="5">
    <source>
        <dbReference type="ARBA" id="ARBA00022801"/>
    </source>
</evidence>
<evidence type="ECO:0000256" key="7">
    <source>
        <dbReference type="PIRSR" id="PIRSR601461-2"/>
    </source>
</evidence>
<sequence>MSSSLRFLAAALPAAVLALDGSLFSDTRVVQEPGLIRVPVTATNGAPIIGKFAKRQVNTDSLAAMSGTLYTVNIGLGSPGQTVPVQFDTGSSELWVNPVCSKSTTPDFCNAQPRFTSSTTLVSYGVQGSVTYGTGYADFSYMSDYVRLGAATLTQQIFGVAYDSSHSVVGIMGVGPDLMGWTSPYPYVIDSLAQQGLTNSRAFSMDLRGFASDSGSVIYGGIDTKKYSGSLFKIPVVPASRSPDGWTRWWVRLDGIKVNQPDGNVVEVYTSPAGGSGQPVLLDSGYTLSALPTPIFTNLVAAFPSASYVASADLYIVDCQDPGQGGSVDFIFGTKTINVQYYDFVWHYPGSSLCVLGAFEDSFPVLGDTFLRSAYVVYDWDNRNVHLAQSAECGTNLVAIGRGANAVPNLVGECELPAVSSAPPAASSSAPVSSVSISSVPASVITPSASAVASSTPVGTITYTYTNTYTITSCPLQVTNCHPGHVTTEVVAVTTTVCPQTTATYAIPHTYVCPGAEHGCNPGETITTRVPITLKPGGGGGGVPTAVPTGWDAGAWPRPTGGGGGGHGGLGGIGNGVPGRPAAPGGGQGGNGGHGEWSHPTGASVPALQSWPTAAGGHDGAAPALTTLATQAPAGAPAGTGAYGPGGGGAKPTGVYTAGAAQMRVVVPWLAALAVFRVML</sequence>
<reference evidence="11" key="1">
    <citation type="journal article" date="2023" name="Mol. Phylogenet. Evol.">
        <title>Genome-scale phylogeny and comparative genomics of the fungal order Sordariales.</title>
        <authorList>
            <person name="Hensen N."/>
            <person name="Bonometti L."/>
            <person name="Westerberg I."/>
            <person name="Brannstrom I.O."/>
            <person name="Guillou S."/>
            <person name="Cros-Aarteil S."/>
            <person name="Calhoun S."/>
            <person name="Haridas S."/>
            <person name="Kuo A."/>
            <person name="Mondo S."/>
            <person name="Pangilinan J."/>
            <person name="Riley R."/>
            <person name="LaButti K."/>
            <person name="Andreopoulos B."/>
            <person name="Lipzen A."/>
            <person name="Chen C."/>
            <person name="Yan M."/>
            <person name="Daum C."/>
            <person name="Ng V."/>
            <person name="Clum A."/>
            <person name="Steindorff A."/>
            <person name="Ohm R.A."/>
            <person name="Martin F."/>
            <person name="Silar P."/>
            <person name="Natvig D.O."/>
            <person name="Lalanne C."/>
            <person name="Gautier V."/>
            <person name="Ament-Velasquez S.L."/>
            <person name="Kruys A."/>
            <person name="Hutchinson M.I."/>
            <person name="Powell A.J."/>
            <person name="Barry K."/>
            <person name="Miller A.N."/>
            <person name="Grigoriev I.V."/>
            <person name="Debuchy R."/>
            <person name="Gladieux P."/>
            <person name="Hiltunen Thoren M."/>
            <person name="Johannesson H."/>
        </authorList>
    </citation>
    <scope>NUCLEOTIDE SEQUENCE</scope>
    <source>
        <strain evidence="11">CBS 118394</strain>
    </source>
</reference>
<feature type="active site" evidence="6">
    <location>
        <position position="283"/>
    </location>
</feature>
<keyword evidence="2" id="KW-0645">Protease</keyword>
<evidence type="ECO:0000259" key="10">
    <source>
        <dbReference type="PROSITE" id="PS51767"/>
    </source>
</evidence>
<evidence type="ECO:0000256" key="2">
    <source>
        <dbReference type="ARBA" id="ARBA00022670"/>
    </source>
</evidence>
<feature type="domain" description="Peptidase A1" evidence="10">
    <location>
        <begin position="70"/>
        <end position="388"/>
    </location>
</feature>
<feature type="compositionally biased region" description="Gly residues" evidence="8">
    <location>
        <begin position="584"/>
        <end position="595"/>
    </location>
</feature>
<evidence type="ECO:0000256" key="4">
    <source>
        <dbReference type="ARBA" id="ARBA00022750"/>
    </source>
</evidence>
<feature type="chain" id="PRO_5042131551" evidence="9">
    <location>
        <begin position="19"/>
        <end position="680"/>
    </location>
</feature>
<organism evidence="11 12">
    <name type="scientific">Apodospora peruviana</name>
    <dbReference type="NCBI Taxonomy" id="516989"/>
    <lineage>
        <taxon>Eukaryota</taxon>
        <taxon>Fungi</taxon>
        <taxon>Dikarya</taxon>
        <taxon>Ascomycota</taxon>
        <taxon>Pezizomycotina</taxon>
        <taxon>Sordariomycetes</taxon>
        <taxon>Sordariomycetidae</taxon>
        <taxon>Sordariales</taxon>
        <taxon>Lasiosphaeriaceae</taxon>
        <taxon>Apodospora</taxon>
    </lineage>
</organism>
<dbReference type="InterPro" id="IPR033876">
    <property type="entry name" value="SAP-like"/>
</dbReference>
<keyword evidence="5" id="KW-0378">Hydrolase</keyword>
<dbReference type="InterPro" id="IPR001461">
    <property type="entry name" value="Aspartic_peptidase_A1"/>
</dbReference>
<dbReference type="PROSITE" id="PS51767">
    <property type="entry name" value="PEPTIDASE_A1"/>
    <property type="match status" value="1"/>
</dbReference>
<dbReference type="GO" id="GO:0006508">
    <property type="term" value="P:proteolysis"/>
    <property type="evidence" value="ECO:0007669"/>
    <property type="project" value="UniProtKB-KW"/>
</dbReference>
<feature type="region of interest" description="Disordered" evidence="8">
    <location>
        <begin position="557"/>
        <end position="621"/>
    </location>
</feature>
<keyword evidence="3 9" id="KW-0732">Signal</keyword>
<dbReference type="CDD" id="cd05474">
    <property type="entry name" value="SAP_like"/>
    <property type="match status" value="1"/>
</dbReference>
<comment type="caution">
    <text evidence="11">The sequence shown here is derived from an EMBL/GenBank/DDBJ whole genome shotgun (WGS) entry which is preliminary data.</text>
</comment>
<accession>A0AAE0IVQ4</accession>
<feature type="compositionally biased region" description="Gly residues" evidence="8">
    <location>
        <begin position="560"/>
        <end position="577"/>
    </location>
</feature>
<dbReference type="InterPro" id="IPR021109">
    <property type="entry name" value="Peptidase_aspartic_dom_sf"/>
</dbReference>
<feature type="disulfide bond" evidence="7">
    <location>
        <begin position="319"/>
        <end position="354"/>
    </location>
</feature>
<evidence type="ECO:0000256" key="8">
    <source>
        <dbReference type="SAM" id="MobiDB-lite"/>
    </source>
</evidence>
<dbReference type="Gene3D" id="2.40.70.10">
    <property type="entry name" value="Acid Proteases"/>
    <property type="match status" value="2"/>
</dbReference>
<dbReference type="Pfam" id="PF00026">
    <property type="entry name" value="Asp"/>
    <property type="match status" value="1"/>
</dbReference>
<keyword evidence="12" id="KW-1185">Reference proteome</keyword>
<protein>
    <submittedName>
        <fullName evidence="11">Aspartic peptidase domain-containing protein</fullName>
    </submittedName>
</protein>
<comment type="similarity">
    <text evidence="1">Belongs to the peptidase A1 family.</text>
</comment>
<dbReference type="PANTHER" id="PTHR47966:SF65">
    <property type="entry name" value="ASPARTIC-TYPE ENDOPEPTIDASE"/>
    <property type="match status" value="1"/>
</dbReference>
<dbReference type="PANTHER" id="PTHR47966">
    <property type="entry name" value="BETA-SITE APP-CLEAVING ENZYME, ISOFORM A-RELATED"/>
    <property type="match status" value="1"/>
</dbReference>
<evidence type="ECO:0000313" key="12">
    <source>
        <dbReference type="Proteomes" id="UP001283341"/>
    </source>
</evidence>
<gene>
    <name evidence="11" type="ORF">B0H66DRAFT_466853</name>
</gene>
<evidence type="ECO:0000256" key="9">
    <source>
        <dbReference type="SAM" id="SignalP"/>
    </source>
</evidence>